<dbReference type="WBParaSite" id="SMUV_0000189801-mRNA-1">
    <property type="protein sequence ID" value="SMUV_0000189801-mRNA-1"/>
    <property type="gene ID" value="SMUV_0000189801"/>
</dbReference>
<reference evidence="2" key="1">
    <citation type="submission" date="2017-02" db="UniProtKB">
        <authorList>
            <consortium name="WormBaseParasite"/>
        </authorList>
    </citation>
    <scope>IDENTIFICATION</scope>
</reference>
<protein>
    <submittedName>
        <fullName evidence="2">Ovule protein</fullName>
    </submittedName>
</protein>
<sequence length="76" mass="9131">HIFKQFQIRGVSFRLTIKGVNNTAEVRDTLRFLVIRQRIPHCILSLPFEWQQKSRSEVVTNVSKHPFYLMPLCWKF</sequence>
<dbReference type="AlphaFoldDB" id="A0A0N5ACM0"/>
<evidence type="ECO:0000313" key="2">
    <source>
        <dbReference type="WBParaSite" id="SMUV_0000189801-mRNA-1"/>
    </source>
</evidence>
<keyword evidence="1" id="KW-1185">Reference proteome</keyword>
<name>A0A0N5ACM0_9BILA</name>
<accession>A0A0N5ACM0</accession>
<evidence type="ECO:0000313" key="1">
    <source>
        <dbReference type="Proteomes" id="UP000046393"/>
    </source>
</evidence>
<organism evidence="1 2">
    <name type="scientific">Syphacia muris</name>
    <dbReference type="NCBI Taxonomy" id="451379"/>
    <lineage>
        <taxon>Eukaryota</taxon>
        <taxon>Metazoa</taxon>
        <taxon>Ecdysozoa</taxon>
        <taxon>Nematoda</taxon>
        <taxon>Chromadorea</taxon>
        <taxon>Rhabditida</taxon>
        <taxon>Spirurina</taxon>
        <taxon>Oxyuridomorpha</taxon>
        <taxon>Oxyuroidea</taxon>
        <taxon>Oxyuridae</taxon>
        <taxon>Syphacia</taxon>
    </lineage>
</organism>
<proteinExistence type="predicted"/>
<dbReference type="Proteomes" id="UP000046393">
    <property type="component" value="Unplaced"/>
</dbReference>